<dbReference type="Proteomes" id="UP000232875">
    <property type="component" value="Unassembled WGS sequence"/>
</dbReference>
<dbReference type="EMBL" id="KZ454989">
    <property type="protein sequence ID" value="PKI84472.1"/>
    <property type="molecule type" value="Genomic_DNA"/>
</dbReference>
<name>A0A2N1JD71_9BASI</name>
<proteinExistence type="predicted"/>
<protein>
    <submittedName>
        <fullName evidence="1">Uncharacterized protein</fullName>
    </submittedName>
</protein>
<organism evidence="1 2">
    <name type="scientific">Malassezia vespertilionis</name>
    <dbReference type="NCBI Taxonomy" id="2020962"/>
    <lineage>
        <taxon>Eukaryota</taxon>
        <taxon>Fungi</taxon>
        <taxon>Dikarya</taxon>
        <taxon>Basidiomycota</taxon>
        <taxon>Ustilaginomycotina</taxon>
        <taxon>Malasseziomycetes</taxon>
        <taxon>Malasseziales</taxon>
        <taxon>Malasseziaceae</taxon>
        <taxon>Malassezia</taxon>
    </lineage>
</organism>
<accession>A0A2N1JD71</accession>
<evidence type="ECO:0000313" key="1">
    <source>
        <dbReference type="EMBL" id="PKI84472.1"/>
    </source>
</evidence>
<sequence>MLSRGHPDDKLGEPLNIIVSSLSSDDVLTAEGFLLWVTALGFGVSCLGQGDDDSFQYANLGKGNENVKQGSLSGNNGVLRWNYGLPSVGTCRETIEGGNHMRWFMQRTKNGTAIFLASSYEKGLDQHHTIEPNGYNRGRDDIVGIATRPEGVEWNGFKYNASAEWIPAGRLLNATSEGINHPDVAPPNGTAIDGRVALLKVNTLQKNNDEKRSSSSGMSIQPQLCVAALLLLMTTAVFLGM</sequence>
<keyword evidence="2" id="KW-1185">Reference proteome</keyword>
<gene>
    <name evidence="1" type="ORF">MVES_001801</name>
</gene>
<dbReference type="OrthoDB" id="2310204at2759"/>
<dbReference type="STRING" id="2020962.A0A2N1JD71"/>
<evidence type="ECO:0000313" key="2">
    <source>
        <dbReference type="Proteomes" id="UP000232875"/>
    </source>
</evidence>
<dbReference type="AlphaFoldDB" id="A0A2N1JD71"/>
<reference evidence="1 2" key="1">
    <citation type="submission" date="2017-10" db="EMBL/GenBank/DDBJ databases">
        <title>A novel species of cold-tolerant Malassezia isolated from bats.</title>
        <authorList>
            <person name="Lorch J.M."/>
            <person name="Palmer J.M."/>
            <person name="Vanderwolf K.J."/>
            <person name="Schmidt K.Z."/>
            <person name="Verant M.L."/>
            <person name="Weller T.J."/>
            <person name="Blehert D.S."/>
        </authorList>
    </citation>
    <scope>NUCLEOTIDE SEQUENCE [LARGE SCALE GENOMIC DNA]</scope>
    <source>
        <strain evidence="1 2">NWHC:44797-103</strain>
    </source>
</reference>